<dbReference type="EMBL" id="JACOFT010000003">
    <property type="protein sequence ID" value="MBC3811522.1"/>
    <property type="molecule type" value="Genomic_DNA"/>
</dbReference>
<gene>
    <name evidence="2" type="ORF">H8K26_08735</name>
</gene>
<reference evidence="2 3" key="1">
    <citation type="submission" date="2020-08" db="EMBL/GenBank/DDBJ databases">
        <title>Novel species isolated from subtropical streams in China.</title>
        <authorList>
            <person name="Lu H."/>
        </authorList>
    </citation>
    <scope>NUCLEOTIDE SEQUENCE [LARGE SCALE GENOMIC DNA]</scope>
    <source>
        <strain evidence="2 3">CCTCC AB 2015119</strain>
    </source>
</reference>
<organism evidence="2 3">
    <name type="scientific">Undibacterium aquatile</name>
    <dbReference type="NCBI Taxonomy" id="1537398"/>
    <lineage>
        <taxon>Bacteria</taxon>
        <taxon>Pseudomonadati</taxon>
        <taxon>Pseudomonadota</taxon>
        <taxon>Betaproteobacteria</taxon>
        <taxon>Burkholderiales</taxon>
        <taxon>Oxalobacteraceae</taxon>
        <taxon>Undibacterium</taxon>
    </lineage>
</organism>
<dbReference type="RefSeq" id="WP_190478910.1">
    <property type="nucleotide sequence ID" value="NZ_JACOFT010000003.1"/>
</dbReference>
<feature type="transmembrane region" description="Helical" evidence="1">
    <location>
        <begin position="246"/>
        <end position="279"/>
    </location>
</feature>
<feature type="transmembrane region" description="Helical" evidence="1">
    <location>
        <begin position="400"/>
        <end position="419"/>
    </location>
</feature>
<accession>A0ABR6XF37</accession>
<feature type="transmembrane region" description="Helical" evidence="1">
    <location>
        <begin position="120"/>
        <end position="145"/>
    </location>
</feature>
<keyword evidence="1" id="KW-0472">Membrane</keyword>
<name>A0ABR6XF37_9BURK</name>
<evidence type="ECO:0000256" key="1">
    <source>
        <dbReference type="SAM" id="Phobius"/>
    </source>
</evidence>
<proteinExistence type="predicted"/>
<protein>
    <submittedName>
        <fullName evidence="2">Na+/H+ antiporter</fullName>
    </submittedName>
</protein>
<keyword evidence="1" id="KW-1133">Transmembrane helix</keyword>
<dbReference type="Proteomes" id="UP000637632">
    <property type="component" value="Unassembled WGS sequence"/>
</dbReference>
<keyword evidence="3" id="KW-1185">Reference proteome</keyword>
<sequence length="420" mass="45554">MTTDMLIQYVAAAIFGIAVLHTFSTKFFISLAHKSRHHAGLWHLLGEVEVVFGFWAFVLVAVMALLMNQKDAIHYLEAQNFTEPLFVFVILVVAGTRPVLWAVQAFVSRIARALPLNTQLASYFLCLSLVPLLGSFITEPAAMTLAALMLRDRFYSQAISERMKYMTLGVLFVNISIGGVLTSFAAPPVLMVAEKWGWNSVFMMQMFGWKAAGAVVLNALLLSLFFRKELTSLKAPEPTTADAPVPFSVVAIHFIFLAATVWFAHYPVVFLGLFLFFLGFTEAYKQYQDRLMLREGLLVAFFLAGLVVLGGKQAWWLQPLLAGMDNAVLFFGAVALTAVTDNAALTYLGSLVVGLPDAAKYALVSGAVTGGGLTVIANAPNPAGFAILKDSFNEKAISPLGLIAAAALPTGIAALFLHFV</sequence>
<feature type="transmembrane region" description="Helical" evidence="1">
    <location>
        <begin position="207"/>
        <end position="226"/>
    </location>
</feature>
<feature type="transmembrane region" description="Helical" evidence="1">
    <location>
        <begin position="41"/>
        <end position="65"/>
    </location>
</feature>
<feature type="transmembrane region" description="Helical" evidence="1">
    <location>
        <begin position="85"/>
        <end position="108"/>
    </location>
</feature>
<comment type="caution">
    <text evidence="2">The sequence shown here is derived from an EMBL/GenBank/DDBJ whole genome shotgun (WGS) entry which is preliminary data.</text>
</comment>
<feature type="transmembrane region" description="Helical" evidence="1">
    <location>
        <begin position="165"/>
        <end position="186"/>
    </location>
</feature>
<dbReference type="InterPro" id="IPR009978">
    <property type="entry name" value="Na_H_antiport_3"/>
</dbReference>
<feature type="transmembrane region" description="Helical" evidence="1">
    <location>
        <begin position="361"/>
        <end position="380"/>
    </location>
</feature>
<evidence type="ECO:0000313" key="3">
    <source>
        <dbReference type="Proteomes" id="UP000637632"/>
    </source>
</evidence>
<dbReference type="Pfam" id="PF07399">
    <property type="entry name" value="Na_H_antiport_3"/>
    <property type="match status" value="1"/>
</dbReference>
<feature type="transmembrane region" description="Helical" evidence="1">
    <location>
        <begin position="291"/>
        <end position="309"/>
    </location>
</feature>
<feature type="transmembrane region" description="Helical" evidence="1">
    <location>
        <begin position="6"/>
        <end position="29"/>
    </location>
</feature>
<evidence type="ECO:0000313" key="2">
    <source>
        <dbReference type="EMBL" id="MBC3811522.1"/>
    </source>
</evidence>
<keyword evidence="1" id="KW-0812">Transmembrane</keyword>
<feature type="transmembrane region" description="Helical" evidence="1">
    <location>
        <begin position="329"/>
        <end position="349"/>
    </location>
</feature>